<evidence type="ECO:0000313" key="3">
    <source>
        <dbReference type="Proteomes" id="UP000325466"/>
    </source>
</evidence>
<reference evidence="2 3" key="1">
    <citation type="journal article" date="2018" name="Biodegradation">
        <title>1,4-Dioxane degradation characteristics of Rhodococcus aetherivorans JCM 14343.</title>
        <authorList>
            <person name="Inoue D."/>
            <person name="Tsunoda T."/>
            <person name="Yamamoto N."/>
            <person name="Ike M."/>
            <person name="Sei K."/>
        </authorList>
    </citation>
    <scope>NUCLEOTIDE SEQUENCE [LARGE SCALE GENOMIC DNA]</scope>
    <source>
        <strain evidence="2 3">JCM 14343</strain>
    </source>
</reference>
<evidence type="ECO:0000313" key="2">
    <source>
        <dbReference type="EMBL" id="GES39825.1"/>
    </source>
</evidence>
<feature type="compositionally biased region" description="Low complexity" evidence="1">
    <location>
        <begin position="22"/>
        <end position="33"/>
    </location>
</feature>
<dbReference type="EMBL" id="BLAH01000135">
    <property type="protein sequence ID" value="GES39825.1"/>
    <property type="molecule type" value="Genomic_DNA"/>
</dbReference>
<organism evidence="2 3">
    <name type="scientific">Rhodococcus aetherivorans</name>
    <dbReference type="NCBI Taxonomy" id="191292"/>
    <lineage>
        <taxon>Bacteria</taxon>
        <taxon>Bacillati</taxon>
        <taxon>Actinomycetota</taxon>
        <taxon>Actinomycetes</taxon>
        <taxon>Mycobacteriales</taxon>
        <taxon>Nocardiaceae</taxon>
        <taxon>Rhodococcus</taxon>
    </lineage>
</organism>
<gene>
    <name evidence="2" type="ORF">RAJCM14343_5103</name>
</gene>
<proteinExistence type="predicted"/>
<name>A0ABQ0YTH0_9NOCA</name>
<keyword evidence="3" id="KW-1185">Reference proteome</keyword>
<evidence type="ECO:0000256" key="1">
    <source>
        <dbReference type="SAM" id="MobiDB-lite"/>
    </source>
</evidence>
<comment type="caution">
    <text evidence="2">The sequence shown here is derived from an EMBL/GenBank/DDBJ whole genome shotgun (WGS) entry which is preliminary data.</text>
</comment>
<feature type="region of interest" description="Disordered" evidence="1">
    <location>
        <begin position="16"/>
        <end position="79"/>
    </location>
</feature>
<protein>
    <submittedName>
        <fullName evidence="2">Uncharacterized protein</fullName>
    </submittedName>
</protein>
<dbReference type="Proteomes" id="UP000325466">
    <property type="component" value="Unassembled WGS sequence"/>
</dbReference>
<sequence length="79" mass="8678">MRGEVRDGRGWARRIAARGRARGLPSRRSPARGPVRRARGAREEGGDPGIAHTAAFRRHPGSVPPRPLPRMMDNGDYPS</sequence>
<accession>A0ABQ0YTH0</accession>